<dbReference type="AlphaFoldDB" id="A0A2U3NJ95"/>
<organism evidence="2 3">
    <name type="scientific">Mycobacterium terramassiliense</name>
    <dbReference type="NCBI Taxonomy" id="1841859"/>
    <lineage>
        <taxon>Bacteria</taxon>
        <taxon>Bacillati</taxon>
        <taxon>Actinomycetota</taxon>
        <taxon>Actinomycetes</taxon>
        <taxon>Mycobacteriales</taxon>
        <taxon>Mycobacteriaceae</taxon>
        <taxon>Mycobacterium</taxon>
    </lineage>
</organism>
<feature type="region of interest" description="Disordered" evidence="1">
    <location>
        <begin position="321"/>
        <end position="349"/>
    </location>
</feature>
<reference evidence="2 3" key="1">
    <citation type="submission" date="2017-01" db="EMBL/GenBank/DDBJ databases">
        <authorList>
            <consortium name="Urmite Genomes"/>
        </authorList>
    </citation>
    <scope>NUCLEOTIDE SEQUENCE [LARGE SCALE GENOMIC DNA]</scope>
    <source>
        <strain evidence="2 3">AB308</strain>
    </source>
</reference>
<keyword evidence="3" id="KW-1185">Reference proteome</keyword>
<gene>
    <name evidence="2" type="ORF">MTAB308_5079</name>
</gene>
<name>A0A2U3NJ95_9MYCO</name>
<sequence>VFPAHVAEVAIASPDDTDRFRTAIGHAVNRWNSASAQRHQIVLMPSAPQHRTVDAERLDRSAQPTGIADRYDVFIAIFDPMRSDVAEVMGDVERAKRAGKLVLAWLVAESPSHGLSSDDQAWLDDVTQRLTREGVSPRYIGRGDAHFESRLQSAITADLTDTNLSALTECFERAASARQVAIYRTPVALLGPQTWAVTVVNHGTSLAVDLQVSVKAVDSEGNDLSTGVRRSNQAIADVFAKLRSGRWPDEHHPLIDPAGVLRTRRPAFLISRMDLLAAHSALDFPRWLRPNQHASALYSLEPNASLCVCIQFEDEAGEVWSKTNDAEPERVSPTSPGRGELRRTAATGE</sequence>
<evidence type="ECO:0000313" key="3">
    <source>
        <dbReference type="Proteomes" id="UP000241595"/>
    </source>
</evidence>
<dbReference type="EMBL" id="FTRV01000016">
    <property type="protein sequence ID" value="SPM31560.1"/>
    <property type="molecule type" value="Genomic_DNA"/>
</dbReference>
<accession>A0A2U3NJ95</accession>
<evidence type="ECO:0000256" key="1">
    <source>
        <dbReference type="SAM" id="MobiDB-lite"/>
    </source>
</evidence>
<feature type="non-terminal residue" evidence="2">
    <location>
        <position position="1"/>
    </location>
</feature>
<protein>
    <submittedName>
        <fullName evidence="2">Uncharacterized protein</fullName>
    </submittedName>
</protein>
<evidence type="ECO:0000313" key="2">
    <source>
        <dbReference type="EMBL" id="SPM31560.1"/>
    </source>
</evidence>
<dbReference type="STRING" id="1841859.GCA_900157385_05082"/>
<dbReference type="Proteomes" id="UP000241595">
    <property type="component" value="Unassembled WGS sequence"/>
</dbReference>
<proteinExistence type="predicted"/>